<evidence type="ECO:0000313" key="1">
    <source>
        <dbReference type="EMBL" id="CZE49474.1"/>
    </source>
</evidence>
<dbReference type="Proteomes" id="UP000069632">
    <property type="component" value="Unassembled WGS sequence"/>
</dbReference>
<dbReference type="InterPro" id="IPR011049">
    <property type="entry name" value="Serralysin-like_metalloprot_C"/>
</dbReference>
<organism evidence="1 2">
    <name type="scientific">Campylobacter geochelonis</name>
    <dbReference type="NCBI Taxonomy" id="1780362"/>
    <lineage>
        <taxon>Bacteria</taxon>
        <taxon>Pseudomonadati</taxon>
        <taxon>Campylobacterota</taxon>
        <taxon>Epsilonproteobacteria</taxon>
        <taxon>Campylobacterales</taxon>
        <taxon>Campylobacteraceae</taxon>
        <taxon>Campylobacter</taxon>
    </lineage>
</organism>
<gene>
    <name evidence="1" type="ORF">ERS672216_01934</name>
</gene>
<keyword evidence="2" id="KW-1185">Reference proteome</keyword>
<reference evidence="1 2" key="1">
    <citation type="submission" date="2016-02" db="EMBL/GenBank/DDBJ databases">
        <authorList>
            <consortium name="Pathogen Informatics"/>
        </authorList>
    </citation>
    <scope>NUCLEOTIDE SEQUENCE [LARGE SCALE GENOMIC DNA]</scope>
    <source>
        <strain evidence="1 2">RC20</strain>
    </source>
</reference>
<dbReference type="Gene3D" id="2.150.10.10">
    <property type="entry name" value="Serralysin-like metalloprotease, C-terminal"/>
    <property type="match status" value="1"/>
</dbReference>
<dbReference type="OrthoDB" id="5363753at2"/>
<name>A0A128EKQ6_9BACT</name>
<accession>A0A128EKQ6</accession>
<proteinExistence type="predicted"/>
<dbReference type="AlphaFoldDB" id="A0A128EKQ6"/>
<evidence type="ECO:0000313" key="2">
    <source>
        <dbReference type="Proteomes" id="UP000069632"/>
    </source>
</evidence>
<sequence>MPNFSRSNYIKDKVQKYSANIAGIVNNYNDPVGLAKELTDLFKNAIEDTIDKNVKDASEADKQFANMQKKGDDFIYAKDNNTIYSYSGNDTIISYNNDIVYAGNDDDTLISKANNSTLQGENGNDTYIITKEATNTTIKDKELINLIEGGDDTLILKGVKKEEISFKLDGVFMQDLVIRYGSDNNTTLTIKNQTNKYSQIETIKLDDNSFISNEQIDKIIQQVNAYTSDNGISNITHDEARNNQAIMQIYASGWGS</sequence>
<dbReference type="RefSeq" id="WP_075540619.1">
    <property type="nucleotide sequence ID" value="NZ_FIZP01000026.1"/>
</dbReference>
<dbReference type="EMBL" id="FIZP01000026">
    <property type="protein sequence ID" value="CZE49474.1"/>
    <property type="molecule type" value="Genomic_DNA"/>
</dbReference>
<dbReference type="SUPFAM" id="SSF51120">
    <property type="entry name" value="beta-Roll"/>
    <property type="match status" value="1"/>
</dbReference>
<protein>
    <submittedName>
        <fullName evidence="1">Ig family protein</fullName>
    </submittedName>
</protein>